<dbReference type="EMBL" id="JABCIY010000024">
    <property type="protein sequence ID" value="KAF7196711.1"/>
    <property type="molecule type" value="Genomic_DNA"/>
</dbReference>
<proteinExistence type="predicted"/>
<sequence>MTLLSGHPCILRAPLSYTSGRGLRLRLAQLNLSMISSLQPSRPQAHSHHPHNPQYQQQIRNTHTEVRQPALVTSPRNQIEAMPPSKTTPEPPRVTPMFNPATMHPAFFSGNWRKQPFPLPINPSLSPATLGYVFPRPGSASRTKL</sequence>
<dbReference type="OrthoDB" id="3535086at2759"/>
<name>A0A8H6RQR6_9PEZI</name>
<gene>
    <name evidence="2" type="ORF">HII31_02081</name>
</gene>
<evidence type="ECO:0000313" key="2">
    <source>
        <dbReference type="EMBL" id="KAF7196711.1"/>
    </source>
</evidence>
<dbReference type="Proteomes" id="UP000660729">
    <property type="component" value="Unassembled WGS sequence"/>
</dbReference>
<dbReference type="AlphaFoldDB" id="A0A8H6RQR6"/>
<keyword evidence="3" id="KW-1185">Reference proteome</keyword>
<organism evidence="2 3">
    <name type="scientific">Pseudocercospora fuligena</name>
    <dbReference type="NCBI Taxonomy" id="685502"/>
    <lineage>
        <taxon>Eukaryota</taxon>
        <taxon>Fungi</taxon>
        <taxon>Dikarya</taxon>
        <taxon>Ascomycota</taxon>
        <taxon>Pezizomycotina</taxon>
        <taxon>Dothideomycetes</taxon>
        <taxon>Dothideomycetidae</taxon>
        <taxon>Mycosphaerellales</taxon>
        <taxon>Mycosphaerellaceae</taxon>
        <taxon>Pseudocercospora</taxon>
    </lineage>
</organism>
<evidence type="ECO:0000313" key="3">
    <source>
        <dbReference type="Proteomes" id="UP000660729"/>
    </source>
</evidence>
<feature type="region of interest" description="Disordered" evidence="1">
    <location>
        <begin position="38"/>
        <end position="99"/>
    </location>
</feature>
<reference evidence="2" key="1">
    <citation type="submission" date="2020-04" db="EMBL/GenBank/DDBJ databases">
        <title>Draft genome resource of the tomato pathogen Pseudocercospora fuligena.</title>
        <authorList>
            <person name="Zaccaron A."/>
        </authorList>
    </citation>
    <scope>NUCLEOTIDE SEQUENCE</scope>
    <source>
        <strain evidence="2">PF001</strain>
    </source>
</reference>
<evidence type="ECO:0000256" key="1">
    <source>
        <dbReference type="SAM" id="MobiDB-lite"/>
    </source>
</evidence>
<accession>A0A8H6RQR6</accession>
<comment type="caution">
    <text evidence="2">The sequence shown here is derived from an EMBL/GenBank/DDBJ whole genome shotgun (WGS) entry which is preliminary data.</text>
</comment>
<protein>
    <submittedName>
        <fullName evidence="2">Uncharacterized protein</fullName>
    </submittedName>
</protein>